<dbReference type="AlphaFoldDB" id="A0AAV0X0J8"/>
<dbReference type="EMBL" id="CARXXK010000003">
    <property type="protein sequence ID" value="CAI6361419.1"/>
    <property type="molecule type" value="Genomic_DNA"/>
</dbReference>
<keyword evidence="2" id="KW-1185">Reference proteome</keyword>
<evidence type="ECO:0000313" key="1">
    <source>
        <dbReference type="EMBL" id="CAI6361419.1"/>
    </source>
</evidence>
<accession>A0AAV0X0J8</accession>
<organism evidence="1 2">
    <name type="scientific">Macrosiphum euphorbiae</name>
    <name type="common">potato aphid</name>
    <dbReference type="NCBI Taxonomy" id="13131"/>
    <lineage>
        <taxon>Eukaryota</taxon>
        <taxon>Metazoa</taxon>
        <taxon>Ecdysozoa</taxon>
        <taxon>Arthropoda</taxon>
        <taxon>Hexapoda</taxon>
        <taxon>Insecta</taxon>
        <taxon>Pterygota</taxon>
        <taxon>Neoptera</taxon>
        <taxon>Paraneoptera</taxon>
        <taxon>Hemiptera</taxon>
        <taxon>Sternorrhyncha</taxon>
        <taxon>Aphidomorpha</taxon>
        <taxon>Aphidoidea</taxon>
        <taxon>Aphididae</taxon>
        <taxon>Macrosiphini</taxon>
        <taxon>Macrosiphum</taxon>
    </lineage>
</organism>
<sequence length="83" mass="9014">MSGTRSNGPCSRQMEDIRGCRTSAVAERTVLVVPGAQRSVASVRLIKNHLIGTPADTCTAIVENPCERGRGRGERRKKFRGGF</sequence>
<reference evidence="1 2" key="1">
    <citation type="submission" date="2023-01" db="EMBL/GenBank/DDBJ databases">
        <authorList>
            <person name="Whitehead M."/>
        </authorList>
    </citation>
    <scope>NUCLEOTIDE SEQUENCE [LARGE SCALE GENOMIC DNA]</scope>
</reference>
<evidence type="ECO:0000313" key="2">
    <source>
        <dbReference type="Proteomes" id="UP001160148"/>
    </source>
</evidence>
<gene>
    <name evidence="1" type="ORF">MEUPH1_LOCUS16602</name>
</gene>
<protein>
    <submittedName>
        <fullName evidence="1">Uncharacterized protein</fullName>
    </submittedName>
</protein>
<proteinExistence type="predicted"/>
<dbReference type="Proteomes" id="UP001160148">
    <property type="component" value="Unassembled WGS sequence"/>
</dbReference>
<name>A0AAV0X0J8_9HEMI</name>
<comment type="caution">
    <text evidence="1">The sequence shown here is derived from an EMBL/GenBank/DDBJ whole genome shotgun (WGS) entry which is preliminary data.</text>
</comment>